<keyword evidence="7" id="KW-1185">Reference proteome</keyword>
<sequence>METTIYKAVIKAFSKALSKVPRGHQWHLSGYALTRQTSAAHVLGRVSLRLILYYRNPACTGGSLGQIPWCSCFFFLTHPTQAQRFHSPNDLLLPITKDVTTLQYVTKILHGTPLVPIKVVVDLGGPFLWTNCASRYASSSILRVPNRSIQCSRAKTNGLRSKTCLSSAQTCELLTENRVTRRATRGELVEDIVAVQLIDGSKNAGEITNVHHVLFSCAPTFLLNGLGSGAKGMLGLGRTRISLPSQISTALGTPQKFTICLSSSEGILVSDQGPHDSVFGTEISKSLMYTPLVTNQGDNSLQEYFIGIKSIRIDDKRLSLNASLLSLDEEGIGGTKLSTIVPYTTMERTIYASFIEAYVKSATSMNMTRVASVAPFGLCFSSESIDGTQLRPKVPVIDLVLQSEMVKWRISGRNSMVRVSEEVMCLGFLDGGLNPRTSIVLGGYQLEETLLEFDVGASLLGFSQSLLMSRISCSDFKSNSRLKEPL</sequence>
<dbReference type="AlphaFoldDB" id="A0A6A1VQI6"/>
<dbReference type="InterPro" id="IPR032799">
    <property type="entry name" value="TAXi_C"/>
</dbReference>
<dbReference type="InterPro" id="IPR021109">
    <property type="entry name" value="Peptidase_aspartic_dom_sf"/>
</dbReference>
<dbReference type="OrthoDB" id="1162128at2759"/>
<organism evidence="6 7">
    <name type="scientific">Morella rubra</name>
    <name type="common">Chinese bayberry</name>
    <dbReference type="NCBI Taxonomy" id="262757"/>
    <lineage>
        <taxon>Eukaryota</taxon>
        <taxon>Viridiplantae</taxon>
        <taxon>Streptophyta</taxon>
        <taxon>Embryophyta</taxon>
        <taxon>Tracheophyta</taxon>
        <taxon>Spermatophyta</taxon>
        <taxon>Magnoliopsida</taxon>
        <taxon>eudicotyledons</taxon>
        <taxon>Gunneridae</taxon>
        <taxon>Pentapetalae</taxon>
        <taxon>rosids</taxon>
        <taxon>fabids</taxon>
        <taxon>Fagales</taxon>
        <taxon>Myricaceae</taxon>
        <taxon>Morella</taxon>
    </lineage>
</organism>
<reference evidence="6 7" key="1">
    <citation type="journal article" date="2019" name="Plant Biotechnol. J.">
        <title>The red bayberry genome and genetic basis of sex determination.</title>
        <authorList>
            <person name="Jia H.M."/>
            <person name="Jia H.J."/>
            <person name="Cai Q.L."/>
            <person name="Wang Y."/>
            <person name="Zhao H.B."/>
            <person name="Yang W.F."/>
            <person name="Wang G.Y."/>
            <person name="Li Y.H."/>
            <person name="Zhan D.L."/>
            <person name="Shen Y.T."/>
            <person name="Niu Q.F."/>
            <person name="Chang L."/>
            <person name="Qiu J."/>
            <person name="Zhao L."/>
            <person name="Xie H.B."/>
            <person name="Fu W.Y."/>
            <person name="Jin J."/>
            <person name="Li X.W."/>
            <person name="Jiao Y."/>
            <person name="Zhou C.C."/>
            <person name="Tu T."/>
            <person name="Chai C.Y."/>
            <person name="Gao J.L."/>
            <person name="Fan L.J."/>
            <person name="van de Weg E."/>
            <person name="Wang J.Y."/>
            <person name="Gao Z.S."/>
        </authorList>
    </citation>
    <scope>NUCLEOTIDE SEQUENCE [LARGE SCALE GENOMIC DNA]</scope>
    <source>
        <tissue evidence="6">Leaves</tissue>
    </source>
</reference>
<dbReference type="PANTHER" id="PTHR47965">
    <property type="entry name" value="ASPARTYL PROTEASE-RELATED"/>
    <property type="match status" value="1"/>
</dbReference>
<dbReference type="SUPFAM" id="SSF50630">
    <property type="entry name" value="Acid proteases"/>
    <property type="match status" value="1"/>
</dbReference>
<dbReference type="Pfam" id="PF14541">
    <property type="entry name" value="TAXi_C"/>
    <property type="match status" value="1"/>
</dbReference>
<dbReference type="GO" id="GO:0005576">
    <property type="term" value="C:extracellular region"/>
    <property type="evidence" value="ECO:0007669"/>
    <property type="project" value="UniProtKB-SubCell"/>
</dbReference>
<dbReference type="PANTHER" id="PTHR47965:SF46">
    <property type="entry name" value="BASIC 7S GLOBULIN-LIKE"/>
    <property type="match status" value="1"/>
</dbReference>
<evidence type="ECO:0000259" key="5">
    <source>
        <dbReference type="PROSITE" id="PS51767"/>
    </source>
</evidence>
<dbReference type="InterPro" id="IPR033121">
    <property type="entry name" value="PEPTIDASE_A1"/>
</dbReference>
<evidence type="ECO:0000256" key="2">
    <source>
        <dbReference type="ARBA" id="ARBA00007447"/>
    </source>
</evidence>
<dbReference type="EMBL" id="RXIC02000023">
    <property type="protein sequence ID" value="KAB1214246.1"/>
    <property type="molecule type" value="Genomic_DNA"/>
</dbReference>
<dbReference type="Proteomes" id="UP000516437">
    <property type="component" value="Chromosome 5"/>
</dbReference>
<dbReference type="InterPro" id="IPR032861">
    <property type="entry name" value="TAXi_N"/>
</dbReference>
<evidence type="ECO:0000313" key="6">
    <source>
        <dbReference type="EMBL" id="KAB1214246.1"/>
    </source>
</evidence>
<evidence type="ECO:0000256" key="4">
    <source>
        <dbReference type="ARBA" id="ARBA00022729"/>
    </source>
</evidence>
<dbReference type="FunFam" id="2.40.70.10:FF:000041">
    <property type="entry name" value="Basic 7S globulin"/>
    <property type="match status" value="1"/>
</dbReference>
<dbReference type="GO" id="GO:0004190">
    <property type="term" value="F:aspartic-type endopeptidase activity"/>
    <property type="evidence" value="ECO:0007669"/>
    <property type="project" value="InterPro"/>
</dbReference>
<evidence type="ECO:0000256" key="1">
    <source>
        <dbReference type="ARBA" id="ARBA00004239"/>
    </source>
</evidence>
<dbReference type="Pfam" id="PF14543">
    <property type="entry name" value="TAXi_N"/>
    <property type="match status" value="1"/>
</dbReference>
<dbReference type="GO" id="GO:0006508">
    <property type="term" value="P:proteolysis"/>
    <property type="evidence" value="ECO:0007669"/>
    <property type="project" value="InterPro"/>
</dbReference>
<comment type="caution">
    <text evidence="6">The sequence shown here is derived from an EMBL/GenBank/DDBJ whole genome shotgun (WGS) entry which is preliminary data.</text>
</comment>
<comment type="subcellular location">
    <subcellularLocation>
        <location evidence="1">Secreted</location>
        <location evidence="1">Extracellular space</location>
    </subcellularLocation>
</comment>
<proteinExistence type="inferred from homology"/>
<keyword evidence="4" id="KW-0732">Signal</keyword>
<comment type="similarity">
    <text evidence="2">Belongs to the peptidase A1 family.</text>
</comment>
<feature type="domain" description="Peptidase A1" evidence="5">
    <location>
        <begin position="104"/>
        <end position="463"/>
    </location>
</feature>
<protein>
    <submittedName>
        <fullName evidence="6">Basic 7S globulin 2</fullName>
    </submittedName>
</protein>
<dbReference type="Gene3D" id="2.40.70.10">
    <property type="entry name" value="Acid Proteases"/>
    <property type="match status" value="2"/>
</dbReference>
<evidence type="ECO:0000256" key="3">
    <source>
        <dbReference type="ARBA" id="ARBA00022525"/>
    </source>
</evidence>
<evidence type="ECO:0000313" key="7">
    <source>
        <dbReference type="Proteomes" id="UP000516437"/>
    </source>
</evidence>
<accession>A0A6A1VQI6</accession>
<keyword evidence="3" id="KW-0964">Secreted</keyword>
<dbReference type="PROSITE" id="PS51767">
    <property type="entry name" value="PEPTIDASE_A1"/>
    <property type="match status" value="1"/>
</dbReference>
<name>A0A6A1VQI6_9ROSI</name>
<dbReference type="InterPro" id="IPR001461">
    <property type="entry name" value="Aspartic_peptidase_A1"/>
</dbReference>
<gene>
    <name evidence="6" type="ORF">CJ030_MR5G023159</name>
</gene>